<keyword evidence="2" id="KW-0809">Transit peptide</keyword>
<dbReference type="GO" id="GO:0006397">
    <property type="term" value="P:mRNA processing"/>
    <property type="evidence" value="ECO:0007669"/>
    <property type="project" value="UniProtKB-KW"/>
</dbReference>
<feature type="compositionally biased region" description="Basic and acidic residues" evidence="3">
    <location>
        <begin position="212"/>
        <end position="227"/>
    </location>
</feature>
<evidence type="ECO:0000313" key="6">
    <source>
        <dbReference type="Proteomes" id="UP001187192"/>
    </source>
</evidence>
<feature type="domain" description="MORF/ORRM1/DAG-like MORF" evidence="4">
    <location>
        <begin position="99"/>
        <end position="192"/>
    </location>
</feature>
<proteinExistence type="predicted"/>
<dbReference type="EMBL" id="BTGU01000031">
    <property type="protein sequence ID" value="GMN49528.1"/>
    <property type="molecule type" value="Genomic_DNA"/>
</dbReference>
<dbReference type="GO" id="GO:0080156">
    <property type="term" value="P:mitochondrial mRNA modification"/>
    <property type="evidence" value="ECO:0007669"/>
    <property type="project" value="TreeGrafter"/>
</dbReference>
<dbReference type="GO" id="GO:0016554">
    <property type="term" value="P:cytidine to uridine editing"/>
    <property type="evidence" value="ECO:0007669"/>
    <property type="project" value="InterPro"/>
</dbReference>
<feature type="compositionally biased region" description="Polar residues" evidence="3">
    <location>
        <begin position="377"/>
        <end position="388"/>
    </location>
</feature>
<keyword evidence="1" id="KW-0507">mRNA processing</keyword>
<evidence type="ECO:0000259" key="4">
    <source>
        <dbReference type="Pfam" id="PF21864"/>
    </source>
</evidence>
<dbReference type="AlphaFoldDB" id="A0AA88ANT0"/>
<dbReference type="Gene3D" id="3.30.70.80">
    <property type="entry name" value="Peptidase S8 propeptide/proteinase inhibitor I9"/>
    <property type="match status" value="1"/>
</dbReference>
<feature type="compositionally biased region" description="Low complexity" evidence="3">
    <location>
        <begin position="389"/>
        <end position="401"/>
    </location>
</feature>
<accession>A0AA88ANT0</accession>
<protein>
    <recommendedName>
        <fullName evidence="4">MORF/ORRM1/DAG-like MORF domain-containing protein</fullName>
    </recommendedName>
</protein>
<feature type="compositionally biased region" description="Low complexity" evidence="3">
    <location>
        <begin position="315"/>
        <end position="328"/>
    </location>
</feature>
<dbReference type="InterPro" id="IPR037045">
    <property type="entry name" value="S8pro/Inhibitor_I9_sf"/>
</dbReference>
<reference evidence="5" key="1">
    <citation type="submission" date="2023-07" db="EMBL/GenBank/DDBJ databases">
        <title>draft genome sequence of fig (Ficus carica).</title>
        <authorList>
            <person name="Takahashi T."/>
            <person name="Nishimura K."/>
        </authorList>
    </citation>
    <scope>NUCLEOTIDE SEQUENCE</scope>
</reference>
<feature type="compositionally biased region" description="Basic and acidic residues" evidence="3">
    <location>
        <begin position="335"/>
        <end position="344"/>
    </location>
</feature>
<keyword evidence="6" id="KW-1185">Reference proteome</keyword>
<sequence>MALSSLRLRRTLSTLRRSLAGTPPISPSFAPSSSSSSYGSLFPLQSPAPPSQKWSLLLHSRAFRSSSASLLSSRSAYGGGSNLGDEIGPDTILFEGCDYNHWLIVMDFPKDHRPSAEEMVRTYEETCAKGLNISLEEAKQKIYACSTTTYTGFQALMTEKESEQFNGLPGVIFVLPDSYIDPQNKEYGGDKYINGTIIPRPPPIQYGRQTARYRDRSRSLDQPRYDQRGGPIPNQQGNPSYGYQGPMQGPPNDLGNRPYGPQRQIPNQQQQQPTQGGGWNYGPRQNYPSQQNYAPLGQEERRDPMPTNGPGGGNPYQQGGYSQSGPGNFSAQEQRQWEQGDQRNHAPPRQQGGFREDFRSYGQGVGGDQGQGFPRQGVNSGSVGQATNSGYGQSYPGYQGQNFEHQEQRNAQGQQGNHPPVEQTRTDQVRHPSYPATRKILMAFQMFLRNNLQNDISKDVAMKL</sequence>
<dbReference type="Proteomes" id="UP001187192">
    <property type="component" value="Unassembled WGS sequence"/>
</dbReference>
<dbReference type="InterPro" id="IPR039206">
    <property type="entry name" value="MORF/ORRM1/DAG-like"/>
</dbReference>
<dbReference type="PANTHER" id="PTHR31346:SF5">
    <property type="entry name" value="MULTIPLE ORGANELLAR RNA EDITING FACTOR 1, MITOCHONDRIAL"/>
    <property type="match status" value="1"/>
</dbReference>
<dbReference type="PANTHER" id="PTHR31346">
    <property type="entry name" value="MULTIPLE ORGANELLAR RNA EDITING FACTOR 2, CHLOROPLASTIC-RELATED-RELATED"/>
    <property type="match status" value="1"/>
</dbReference>
<feature type="compositionally biased region" description="Low complexity" evidence="3">
    <location>
        <begin position="260"/>
        <end position="274"/>
    </location>
</feature>
<gene>
    <name evidence="5" type="ORF">TIFTF001_018685</name>
</gene>
<evidence type="ECO:0000256" key="2">
    <source>
        <dbReference type="ARBA" id="ARBA00022946"/>
    </source>
</evidence>
<dbReference type="InterPro" id="IPR054059">
    <property type="entry name" value="MORF/ORRM1/DAG-like_MORF"/>
</dbReference>
<organism evidence="5 6">
    <name type="scientific">Ficus carica</name>
    <name type="common">Common fig</name>
    <dbReference type="NCBI Taxonomy" id="3494"/>
    <lineage>
        <taxon>Eukaryota</taxon>
        <taxon>Viridiplantae</taxon>
        <taxon>Streptophyta</taxon>
        <taxon>Embryophyta</taxon>
        <taxon>Tracheophyta</taxon>
        <taxon>Spermatophyta</taxon>
        <taxon>Magnoliopsida</taxon>
        <taxon>eudicotyledons</taxon>
        <taxon>Gunneridae</taxon>
        <taxon>Pentapetalae</taxon>
        <taxon>rosids</taxon>
        <taxon>fabids</taxon>
        <taxon>Rosales</taxon>
        <taxon>Moraceae</taxon>
        <taxon>Ficeae</taxon>
        <taxon>Ficus</taxon>
    </lineage>
</organism>
<comment type="caution">
    <text evidence="5">The sequence shown here is derived from an EMBL/GenBank/DDBJ whole genome shotgun (WGS) entry which is preliminary data.</text>
</comment>
<dbReference type="Pfam" id="PF21864">
    <property type="entry name" value="MORF_dom"/>
    <property type="match status" value="1"/>
</dbReference>
<feature type="region of interest" description="Disordered" evidence="3">
    <location>
        <begin position="186"/>
        <end position="431"/>
    </location>
</feature>
<evidence type="ECO:0000313" key="5">
    <source>
        <dbReference type="EMBL" id="GMN49528.1"/>
    </source>
</evidence>
<evidence type="ECO:0000256" key="3">
    <source>
        <dbReference type="SAM" id="MobiDB-lite"/>
    </source>
</evidence>
<dbReference type="Gramene" id="FCD_00021895-RA">
    <property type="protein sequence ID" value="FCD_00021895-RA:cds"/>
    <property type="gene ID" value="FCD_00021895"/>
</dbReference>
<name>A0AA88ANT0_FICCA</name>
<evidence type="ECO:0000256" key="1">
    <source>
        <dbReference type="ARBA" id="ARBA00022664"/>
    </source>
</evidence>
<dbReference type="GO" id="GO:0005739">
    <property type="term" value="C:mitochondrion"/>
    <property type="evidence" value="ECO:0007669"/>
    <property type="project" value="TreeGrafter"/>
</dbReference>